<protein>
    <recommendedName>
        <fullName evidence="9">RRP12-like protein</fullName>
    </recommendedName>
</protein>
<evidence type="ECO:0000313" key="8">
    <source>
        <dbReference type="Proteomes" id="UP001168821"/>
    </source>
</evidence>
<dbReference type="PANTHER" id="PTHR48287">
    <property type="entry name" value="ARM REPEAT SUPERFAMILY PROTEIN"/>
    <property type="match status" value="1"/>
</dbReference>
<feature type="compositionally biased region" description="Low complexity" evidence="4">
    <location>
        <begin position="1212"/>
        <end position="1221"/>
    </location>
</feature>
<feature type="region of interest" description="Disordered" evidence="4">
    <location>
        <begin position="1254"/>
        <end position="1273"/>
    </location>
</feature>
<feature type="compositionally biased region" description="Acidic residues" evidence="4">
    <location>
        <begin position="1084"/>
        <end position="1097"/>
    </location>
</feature>
<evidence type="ECO:0008006" key="9">
    <source>
        <dbReference type="Google" id="ProtNLM"/>
    </source>
</evidence>
<dbReference type="Proteomes" id="UP001168821">
    <property type="component" value="Unassembled WGS sequence"/>
</dbReference>
<evidence type="ECO:0000256" key="1">
    <source>
        <dbReference type="ARBA" id="ARBA00004123"/>
    </source>
</evidence>
<dbReference type="InterPro" id="IPR052087">
    <property type="entry name" value="RRP12"/>
</dbReference>
<comment type="subcellular location">
    <subcellularLocation>
        <location evidence="1">Nucleus</location>
    </subcellularLocation>
</comment>
<sequence length="1317" mass="146141">MGKFRTKLKGSTKGKRWPKGQSSSSNPETQKHRDLAKSRFFQENLGPSNLTSEALRKHDAIETFKPRPDPEPMGVEDDVESSLGTYSSYKTMESFASNWSTYSNMSFNRFLKVFRADSALHKEMLAMLAAISEVIKENGGSETPTEYFAALVTTLERVYDSEERSEDELTAVLSLLNMGIKSVPEGVLRRTFNDLAAKMMHILNEYVESDNNTIIKTVFGILGTLLRKQELMIWTHDSTSKIFTSILNPFCIHTKPKWRKGAQQAVTLIVKSDCFEGANNNVAADKVAEFCEQTLETCMGGNSGVVLVSSIQAGQTTILHTLGLMKETMCSFSKSHIKKSCEIILRLMTLNYPIVTSCGLQVLHALFSAQKAVVPTKLNAQLLSALYDYQPGSGDVQPTLAWLAVMHQAHVHLADTDISVSCAALPKVFSTITQLWLSEKTEIMTAATHAVEILLRDAVGPACSTKEQVEQYSSKLAKCFSCIEAGLGYQYHSVWHQVLHLIGVMFEVAGQNCSHMLQGSLKSLTELRDSYKFSYNSELEHAVGAAIRSMGPEVVLNVISLKKDNGDLNLDRSWMLPVLKENIKSCTIEYFMKGIMPLALYCQKRSTELAEANDGIGAHSCELLYMQLWNLLPCFCNHPTDIKNSFKSIAKVLGTAISDRKELRLSVMASLRKLIASAKESENQDDIAEIARFDKNYLPILFNVYTTKPLGSDEEGQRLAALDTIKVFLTLASPQLTEQLFKHAVERLNSSSEDPEDSFIKESILDLIRALVPYQNTENVGVLYEQCVKPLPDIKSNKEQKKAYRLLEEICGSQSESCKEFVKSNRKEVQRLLWKSLETAAVSSKGARLRCLNYLLKAQPQLDADSKLIKRVVPEAVLSCKDINEKTRYISYEVLNTVGGILQQHNEMDKFIHLVSGGLFGDVNLMSCTILALASILHNFSGGLGQATIQWILEKVAALLASSTREVVASAFSFIKVYCKTMPSPMVAASLPLIIKSLCAMTDDCSRHFRLKIRDILNKLVRKYGSETITPHIPASNTVMYKRLRNIRKLNARKKRQKEGEKDDEDSDDEQFLVKAKPKSVEEILADSDSDFDDMETDQPKPPKRKQPKTWIEEDAESIVDFTDPNVVSKITATKPGTSAPFQQASKKAEKDRGFKTASDGRLIITDDSSDSDSEKKNKISFDSDDSGSELDDKSVAETLVLSDRKRKRAASVKSGVSSVSQPPTKYKPGGIGIHRSLSAASVRSGASSVVGSEYRGKKAKGDVKKKGKPDPYAYLPLRRSAINKRKKSKAAGQFKNIIKGAKSGALKGAKAKRNKK</sequence>
<name>A0AA38HZ37_9CUCU</name>
<dbReference type="InterPro" id="IPR057860">
    <property type="entry name" value="HEAT_RRP12_N"/>
</dbReference>
<feature type="domain" description="RRP12 N-terminal HEAT" evidence="6">
    <location>
        <begin position="119"/>
        <end position="372"/>
    </location>
</feature>
<feature type="compositionally biased region" description="Acidic residues" evidence="4">
    <location>
        <begin position="1062"/>
        <end position="1071"/>
    </location>
</feature>
<evidence type="ECO:0000256" key="4">
    <source>
        <dbReference type="SAM" id="MobiDB-lite"/>
    </source>
</evidence>
<dbReference type="InterPro" id="IPR016024">
    <property type="entry name" value="ARM-type_fold"/>
</dbReference>
<keyword evidence="8" id="KW-1185">Reference proteome</keyword>
<feature type="compositionally biased region" description="Basic residues" evidence="4">
    <location>
        <begin position="1"/>
        <end position="18"/>
    </location>
</feature>
<evidence type="ECO:0000313" key="7">
    <source>
        <dbReference type="EMBL" id="KAJ3643634.1"/>
    </source>
</evidence>
<dbReference type="Gene3D" id="1.25.10.10">
    <property type="entry name" value="Leucine-rich Repeat Variant"/>
    <property type="match status" value="1"/>
</dbReference>
<dbReference type="Pfam" id="PF25772">
    <property type="entry name" value="HEAT_RRP12_N"/>
    <property type="match status" value="1"/>
</dbReference>
<feature type="region of interest" description="Disordered" evidence="4">
    <location>
        <begin position="1051"/>
        <end position="1111"/>
    </location>
</feature>
<accession>A0AA38HZ37</accession>
<dbReference type="SUPFAM" id="SSF48371">
    <property type="entry name" value="ARM repeat"/>
    <property type="match status" value="2"/>
</dbReference>
<keyword evidence="3" id="KW-0539">Nucleus</keyword>
<dbReference type="InterPro" id="IPR012978">
    <property type="entry name" value="HEAT_RRP12"/>
</dbReference>
<organism evidence="7 8">
    <name type="scientific">Zophobas morio</name>
    <dbReference type="NCBI Taxonomy" id="2755281"/>
    <lineage>
        <taxon>Eukaryota</taxon>
        <taxon>Metazoa</taxon>
        <taxon>Ecdysozoa</taxon>
        <taxon>Arthropoda</taxon>
        <taxon>Hexapoda</taxon>
        <taxon>Insecta</taxon>
        <taxon>Pterygota</taxon>
        <taxon>Neoptera</taxon>
        <taxon>Endopterygota</taxon>
        <taxon>Coleoptera</taxon>
        <taxon>Polyphaga</taxon>
        <taxon>Cucujiformia</taxon>
        <taxon>Tenebrionidae</taxon>
        <taxon>Zophobas</taxon>
    </lineage>
</organism>
<feature type="region of interest" description="Disordered" evidence="4">
    <location>
        <begin position="1131"/>
        <end position="1233"/>
    </location>
</feature>
<dbReference type="EMBL" id="JALNTZ010000008">
    <property type="protein sequence ID" value="KAJ3643634.1"/>
    <property type="molecule type" value="Genomic_DNA"/>
</dbReference>
<evidence type="ECO:0000256" key="2">
    <source>
        <dbReference type="ARBA" id="ARBA00007690"/>
    </source>
</evidence>
<comment type="similarity">
    <text evidence="2">Belongs to the RRP12 family.</text>
</comment>
<dbReference type="Pfam" id="PF08161">
    <property type="entry name" value="RRP12_HEAT"/>
    <property type="match status" value="1"/>
</dbReference>
<evidence type="ECO:0000259" key="6">
    <source>
        <dbReference type="Pfam" id="PF25772"/>
    </source>
</evidence>
<comment type="caution">
    <text evidence="7">The sequence shown here is derived from an EMBL/GenBank/DDBJ whole genome shotgun (WGS) entry which is preliminary data.</text>
</comment>
<feature type="compositionally biased region" description="Polar residues" evidence="4">
    <location>
        <begin position="1131"/>
        <end position="1146"/>
    </location>
</feature>
<dbReference type="PANTHER" id="PTHR48287:SF1">
    <property type="entry name" value="ARM REPEAT SUPERFAMILY PROTEIN"/>
    <property type="match status" value="1"/>
</dbReference>
<evidence type="ECO:0000259" key="5">
    <source>
        <dbReference type="Pfam" id="PF08161"/>
    </source>
</evidence>
<feature type="compositionally biased region" description="Basic and acidic residues" evidence="4">
    <location>
        <begin position="1173"/>
        <end position="1182"/>
    </location>
</feature>
<feature type="region of interest" description="Disordered" evidence="4">
    <location>
        <begin position="1"/>
        <end position="58"/>
    </location>
</feature>
<feature type="compositionally biased region" description="Basic and acidic residues" evidence="4">
    <location>
        <begin position="1255"/>
        <end position="1265"/>
    </location>
</feature>
<dbReference type="InterPro" id="IPR011989">
    <property type="entry name" value="ARM-like"/>
</dbReference>
<feature type="domain" description="RRP12 HEAT" evidence="5">
    <location>
        <begin position="438"/>
        <end position="708"/>
    </location>
</feature>
<evidence type="ECO:0000256" key="3">
    <source>
        <dbReference type="ARBA" id="ARBA00023242"/>
    </source>
</evidence>
<proteinExistence type="inferred from homology"/>
<reference evidence="7" key="1">
    <citation type="journal article" date="2023" name="G3 (Bethesda)">
        <title>Whole genome assemblies of Zophobas morio and Tenebrio molitor.</title>
        <authorList>
            <person name="Kaur S."/>
            <person name="Stinson S.A."/>
            <person name="diCenzo G.C."/>
        </authorList>
    </citation>
    <scope>NUCLEOTIDE SEQUENCE</scope>
    <source>
        <strain evidence="7">QUZm001</strain>
    </source>
</reference>
<gene>
    <name evidence="7" type="ORF">Zmor_026334</name>
</gene>
<dbReference type="GO" id="GO:0005634">
    <property type="term" value="C:nucleus"/>
    <property type="evidence" value="ECO:0007669"/>
    <property type="project" value="UniProtKB-SubCell"/>
</dbReference>